<dbReference type="InterPro" id="IPR027417">
    <property type="entry name" value="P-loop_NTPase"/>
</dbReference>
<sequence>MNVIDIHQLTVNYEKTSALWEINLSIPEGNLIGVIGPNGAGKSTLLKALLGIVRPLAGSVHFWGQPFKKIKERIAYVPQKGSVDWEFPITVLDVVLMGRYGKLKGLKWYRKADKEAALTILRRLDMASLADRQINALSGGQQQRLFIARALLQGADLLLLDEPFAGVDKVTEQVIINLLQTLRDEGKTILVVHHDLKTASAYFDKALLLNTSVVAFGEVEEVLTAENLARVYGDKEELFSEAIRLSKEKKAGLLA</sequence>
<dbReference type="Proteomes" id="UP001194714">
    <property type="component" value="Unassembled WGS sequence"/>
</dbReference>
<evidence type="ECO:0000256" key="3">
    <source>
        <dbReference type="ARBA" id="ARBA00022448"/>
    </source>
</evidence>
<keyword evidence="4" id="KW-0547">Nucleotide-binding</keyword>
<dbReference type="InterPro" id="IPR017871">
    <property type="entry name" value="ABC_transporter-like_CS"/>
</dbReference>
<dbReference type="PANTHER" id="PTHR42734:SF5">
    <property type="entry name" value="IRON TRANSPORT SYSTEM ATP-BINDING PROTEIN HI_0361-RELATED"/>
    <property type="match status" value="1"/>
</dbReference>
<gene>
    <name evidence="7" type="ORF">NEPTK9_000421</name>
</gene>
<proteinExistence type="inferred from homology"/>
<accession>A0ABS0AXQ5</accession>
<dbReference type="Gene3D" id="3.40.50.300">
    <property type="entry name" value="P-loop containing nucleotide triphosphate hydrolases"/>
    <property type="match status" value="1"/>
</dbReference>
<dbReference type="RefSeq" id="WP_194847215.1">
    <property type="nucleotide sequence ID" value="NZ_JAAEJV010000006.1"/>
</dbReference>
<keyword evidence="5 7" id="KW-0067">ATP-binding</keyword>
<comment type="subcellular location">
    <subcellularLocation>
        <location evidence="1">Cell inner membrane</location>
        <topology evidence="1">Peripheral membrane protein</topology>
    </subcellularLocation>
</comment>
<keyword evidence="8" id="KW-1185">Reference proteome</keyword>
<dbReference type="EMBL" id="JAAEJV010000006">
    <property type="protein sequence ID" value="MBF5058921.1"/>
    <property type="molecule type" value="Genomic_DNA"/>
</dbReference>
<evidence type="ECO:0000313" key="7">
    <source>
        <dbReference type="EMBL" id="MBF5058921.1"/>
    </source>
</evidence>
<evidence type="ECO:0000256" key="4">
    <source>
        <dbReference type="ARBA" id="ARBA00022741"/>
    </source>
</evidence>
<dbReference type="GO" id="GO:0005524">
    <property type="term" value="F:ATP binding"/>
    <property type="evidence" value="ECO:0007669"/>
    <property type="project" value="UniProtKB-KW"/>
</dbReference>
<evidence type="ECO:0000259" key="6">
    <source>
        <dbReference type="PROSITE" id="PS50893"/>
    </source>
</evidence>
<dbReference type="PROSITE" id="PS00211">
    <property type="entry name" value="ABC_TRANSPORTER_1"/>
    <property type="match status" value="1"/>
</dbReference>
<dbReference type="PANTHER" id="PTHR42734">
    <property type="entry name" value="METAL TRANSPORT SYSTEM ATP-BINDING PROTEIN TM_0124-RELATED"/>
    <property type="match status" value="1"/>
</dbReference>
<organism evidence="7 8">
    <name type="scientific">Candidatus Neptunichlamydia vexilliferae</name>
    <dbReference type="NCBI Taxonomy" id="1651774"/>
    <lineage>
        <taxon>Bacteria</taxon>
        <taxon>Pseudomonadati</taxon>
        <taxon>Chlamydiota</taxon>
        <taxon>Chlamydiia</taxon>
        <taxon>Parachlamydiales</taxon>
        <taxon>Simkaniaceae</taxon>
        <taxon>Candidatus Neptunichlamydia</taxon>
    </lineage>
</organism>
<dbReference type="InterPro" id="IPR050153">
    <property type="entry name" value="Metal_Ion_Import_ABC"/>
</dbReference>
<evidence type="ECO:0000256" key="2">
    <source>
        <dbReference type="ARBA" id="ARBA00005417"/>
    </source>
</evidence>
<name>A0ABS0AXQ5_9BACT</name>
<dbReference type="SUPFAM" id="SSF52540">
    <property type="entry name" value="P-loop containing nucleoside triphosphate hydrolases"/>
    <property type="match status" value="1"/>
</dbReference>
<feature type="domain" description="ABC transporter" evidence="6">
    <location>
        <begin position="1"/>
        <end position="236"/>
    </location>
</feature>
<evidence type="ECO:0000256" key="5">
    <source>
        <dbReference type="ARBA" id="ARBA00022840"/>
    </source>
</evidence>
<reference evidence="7 8" key="1">
    <citation type="submission" date="2020-01" db="EMBL/GenBank/DDBJ databases">
        <title>Draft genome sequence of Cand. Neptunochlamydia vexilliferae K9.</title>
        <authorList>
            <person name="Schulz F."/>
            <person name="Koestlbacher S."/>
            <person name="Wascher F."/>
            <person name="Pizzetti I."/>
            <person name="Horn M."/>
        </authorList>
    </citation>
    <scope>NUCLEOTIDE SEQUENCE [LARGE SCALE GENOMIC DNA]</scope>
    <source>
        <strain evidence="7 8">K9</strain>
    </source>
</reference>
<dbReference type="InterPro" id="IPR003593">
    <property type="entry name" value="AAA+_ATPase"/>
</dbReference>
<dbReference type="PROSITE" id="PS50893">
    <property type="entry name" value="ABC_TRANSPORTER_2"/>
    <property type="match status" value="1"/>
</dbReference>
<comment type="caution">
    <text evidence="7">The sequence shown here is derived from an EMBL/GenBank/DDBJ whole genome shotgun (WGS) entry which is preliminary data.</text>
</comment>
<protein>
    <submittedName>
        <fullName evidence="7">Manganese transport system ATP-binding protein MntB</fullName>
    </submittedName>
</protein>
<keyword evidence="3" id="KW-0813">Transport</keyword>
<evidence type="ECO:0000313" key="8">
    <source>
        <dbReference type="Proteomes" id="UP001194714"/>
    </source>
</evidence>
<evidence type="ECO:0000256" key="1">
    <source>
        <dbReference type="ARBA" id="ARBA00004417"/>
    </source>
</evidence>
<dbReference type="Pfam" id="PF00005">
    <property type="entry name" value="ABC_tran"/>
    <property type="match status" value="1"/>
</dbReference>
<dbReference type="CDD" id="cd03235">
    <property type="entry name" value="ABC_Metallic_Cations"/>
    <property type="match status" value="1"/>
</dbReference>
<dbReference type="InterPro" id="IPR003439">
    <property type="entry name" value="ABC_transporter-like_ATP-bd"/>
</dbReference>
<dbReference type="SMART" id="SM00382">
    <property type="entry name" value="AAA"/>
    <property type="match status" value="1"/>
</dbReference>
<comment type="similarity">
    <text evidence="2">Belongs to the ABC transporter superfamily.</text>
</comment>